<dbReference type="Ensembl" id="ENSMODT00000064847.1">
    <property type="protein sequence ID" value="ENSMODP00000046984.1"/>
    <property type="gene ID" value="ENSMODG00000025750.3"/>
</dbReference>
<sequence length="578" mass="64304">MTSQISASGMRQRTAPNKMWLISLVLCSFIVFTTQESESSAPVVDTEYGKVQGKQVILQQFGKTVKVFLGVPFAKAPLGDLRFAPPQPPEPWDYVKNTTTYPPMCAQIPIGGEIIAKLFINDFSLEKSEDCLYLNIYTSADLSTKTKLPVMVWIHGGGLLVGAASTYDGLALSALENVVVVAIQYRLGIFGFYSTGDEHARGNWGYLDQVAALQWVQDNIANFGGDPSSVTIFGESAGGVSVSALVLSPLAKDLFHRAISQSGVALTECLYNSSIMAATEKITTFAGCKTITSASMVHCMRQKSEEQLLDAGLELGLFGLDFLGDPLEKISFIPGVIDGVFLPKSPEELLAEKKFNHVPFIIGINNHEFAWILPTLMEFPFSDGLPDQETARNLLWSTYPLVQIPKDRIPIIIKEYLGMIIDPIKMQDQFVNLMGDLIFGIPSVRLARFHKASGAPTYMYEFQHRPSFSDNLKPEKVMADHGDEIFSVFGAPFLKEDSPGKEKKLSRTVMKYWANFARNGNPNGEGLPKWPPYNQNEDYLQINITLQVGKRLKEKEVKFWTEVMSKKPDEMKREHIEL</sequence>
<protein>
    <recommendedName>
        <fullName evidence="4">Carboxylic ester hydrolase</fullName>
        <ecNumber evidence="4">3.1.1.-</ecNumber>
    </recommendedName>
</protein>
<dbReference type="InterPro" id="IPR019826">
    <property type="entry name" value="Carboxylesterase_B_AS"/>
</dbReference>
<dbReference type="GeneTree" id="ENSGT00940000154623"/>
<keyword evidence="3" id="KW-1015">Disulfide bond</keyword>
<reference evidence="6" key="3">
    <citation type="submission" date="2025-09" db="UniProtKB">
        <authorList>
            <consortium name="Ensembl"/>
        </authorList>
    </citation>
    <scope>IDENTIFICATION</scope>
</reference>
<proteinExistence type="inferred from homology"/>
<dbReference type="AlphaFoldDB" id="A0A5F8GHN9"/>
<evidence type="ECO:0000256" key="3">
    <source>
        <dbReference type="ARBA" id="ARBA00023157"/>
    </source>
</evidence>
<dbReference type="GO" id="GO:0016787">
    <property type="term" value="F:hydrolase activity"/>
    <property type="evidence" value="ECO:0007669"/>
    <property type="project" value="UniProtKB-KW"/>
</dbReference>
<feature type="signal peptide" evidence="4">
    <location>
        <begin position="1"/>
        <end position="35"/>
    </location>
</feature>
<accession>A0A5F8GHN9</accession>
<dbReference type="EC" id="3.1.1.-" evidence="4"/>
<dbReference type="FunFam" id="3.40.50.1820:FF:000011">
    <property type="entry name" value="Carboxylic ester hydrolase"/>
    <property type="match status" value="1"/>
</dbReference>
<reference evidence="6 7" key="1">
    <citation type="journal article" date="2007" name="Nature">
        <title>Genome of the marsupial Monodelphis domestica reveals innovation in non-coding sequences.</title>
        <authorList>
            <person name="Mikkelsen T.S."/>
            <person name="Wakefield M.J."/>
            <person name="Aken B."/>
            <person name="Amemiya C.T."/>
            <person name="Chang J.L."/>
            <person name="Duke S."/>
            <person name="Garber M."/>
            <person name="Gentles A.J."/>
            <person name="Goodstadt L."/>
            <person name="Heger A."/>
            <person name="Jurka J."/>
            <person name="Kamal M."/>
            <person name="Mauceli E."/>
            <person name="Searle S.M."/>
            <person name="Sharpe T."/>
            <person name="Baker M.L."/>
            <person name="Batzer M.A."/>
            <person name="Benos P.V."/>
            <person name="Belov K."/>
            <person name="Clamp M."/>
            <person name="Cook A."/>
            <person name="Cuff J."/>
            <person name="Das R."/>
            <person name="Davidow L."/>
            <person name="Deakin J.E."/>
            <person name="Fazzari M.J."/>
            <person name="Glass J.L."/>
            <person name="Grabherr M."/>
            <person name="Greally J.M."/>
            <person name="Gu W."/>
            <person name="Hore T.A."/>
            <person name="Huttley G.A."/>
            <person name="Kleber M."/>
            <person name="Jirtle R.L."/>
            <person name="Koina E."/>
            <person name="Lee J.T."/>
            <person name="Mahony S."/>
            <person name="Marra M.A."/>
            <person name="Miller R.D."/>
            <person name="Nicholls R.D."/>
            <person name="Oda M."/>
            <person name="Papenfuss A.T."/>
            <person name="Parra Z.E."/>
            <person name="Pollock D.D."/>
            <person name="Ray D.A."/>
            <person name="Schein J.E."/>
            <person name="Speed T.P."/>
            <person name="Thompson K."/>
            <person name="VandeBerg J.L."/>
            <person name="Wade C.M."/>
            <person name="Walker J.A."/>
            <person name="Waters P.D."/>
            <person name="Webber C."/>
            <person name="Weidman J.R."/>
            <person name="Xie X."/>
            <person name="Zody M.C."/>
            <person name="Baldwin J."/>
            <person name="Abdouelleil A."/>
            <person name="Abdulkadir J."/>
            <person name="Abebe A."/>
            <person name="Abera B."/>
            <person name="Abreu J."/>
            <person name="Acer S.C."/>
            <person name="Aftuck L."/>
            <person name="Alexander A."/>
            <person name="An P."/>
            <person name="Anderson E."/>
            <person name="Anderson S."/>
            <person name="Arachi H."/>
            <person name="Azer M."/>
            <person name="Bachantsang P."/>
            <person name="Barry A."/>
            <person name="Bayul T."/>
            <person name="Berlin A."/>
            <person name="Bessette D."/>
            <person name="Bloom T."/>
            <person name="Bloom T."/>
            <person name="Boguslavskiy L."/>
            <person name="Bonnet C."/>
            <person name="Boukhgalter B."/>
            <person name="Bourzgui I."/>
            <person name="Brown A."/>
            <person name="Cahill P."/>
            <person name="Channer S."/>
            <person name="Cheshatsang Y."/>
            <person name="Chuda L."/>
            <person name="Citroen M."/>
            <person name="Collymore A."/>
            <person name="Cooke P."/>
            <person name="Costello M."/>
            <person name="D'Aco K."/>
            <person name="Daza R."/>
            <person name="De Haan G."/>
            <person name="DeGray S."/>
            <person name="DeMaso C."/>
            <person name="Dhargay N."/>
            <person name="Dooley K."/>
            <person name="Dooley E."/>
            <person name="Doricent M."/>
            <person name="Dorje P."/>
            <person name="Dorjee K."/>
            <person name="Dupes A."/>
            <person name="Elong R."/>
            <person name="Falk J."/>
            <person name="Farina A."/>
            <person name="Faro S."/>
            <person name="Ferguson D."/>
            <person name="Fisher S."/>
            <person name="Foley C.D."/>
            <person name="Franke A."/>
            <person name="Friedrich D."/>
            <person name="Gadbois L."/>
            <person name="Gearin G."/>
            <person name="Gearin C.R."/>
            <person name="Giannoukos G."/>
            <person name="Goode T."/>
            <person name="Graham J."/>
            <person name="Grandbois E."/>
            <person name="Grewal S."/>
            <person name="Gyaltsen K."/>
            <person name="Hafez N."/>
            <person name="Hagos B."/>
            <person name="Hall J."/>
            <person name="Henson C."/>
            <person name="Hollinger A."/>
            <person name="Honan T."/>
            <person name="Huard M.D."/>
            <person name="Hughes L."/>
            <person name="Hurhula B."/>
            <person name="Husby M.E."/>
            <person name="Kamat A."/>
            <person name="Kanga B."/>
            <person name="Kashin S."/>
            <person name="Khazanovich D."/>
            <person name="Kisner P."/>
            <person name="Lance K."/>
            <person name="Lara M."/>
            <person name="Lee W."/>
            <person name="Lennon N."/>
            <person name="Letendre F."/>
            <person name="LeVine R."/>
            <person name="Lipovsky A."/>
            <person name="Liu X."/>
            <person name="Liu J."/>
            <person name="Liu S."/>
            <person name="Lokyitsang T."/>
            <person name="Lokyitsang Y."/>
            <person name="Lubonja R."/>
            <person name="Lui A."/>
            <person name="MacDonald P."/>
            <person name="Magnisalis V."/>
            <person name="Maru K."/>
            <person name="Matthews C."/>
            <person name="McCusker W."/>
            <person name="McDonough S."/>
            <person name="Mehta T."/>
            <person name="Meldrim J."/>
            <person name="Meneus L."/>
            <person name="Mihai O."/>
            <person name="Mihalev A."/>
            <person name="Mihova T."/>
            <person name="Mittelman R."/>
            <person name="Mlenga V."/>
            <person name="Montmayeur A."/>
            <person name="Mulrain L."/>
            <person name="Navidi A."/>
            <person name="Naylor J."/>
            <person name="Negash T."/>
            <person name="Nguyen T."/>
            <person name="Nguyen N."/>
            <person name="Nicol R."/>
            <person name="Norbu C."/>
            <person name="Norbu N."/>
            <person name="Novod N."/>
            <person name="O'Neill B."/>
            <person name="Osman S."/>
            <person name="Markiewicz E."/>
            <person name="Oyono O.L."/>
            <person name="Patti C."/>
            <person name="Phunkhang P."/>
            <person name="Pierre F."/>
            <person name="Priest M."/>
            <person name="Raghuraman S."/>
            <person name="Rege F."/>
            <person name="Reyes R."/>
            <person name="Rise C."/>
            <person name="Rogov P."/>
            <person name="Ross K."/>
            <person name="Ryan E."/>
            <person name="Settipalli S."/>
            <person name="Shea T."/>
            <person name="Sherpa N."/>
            <person name="Shi L."/>
            <person name="Shih D."/>
            <person name="Sparrow T."/>
            <person name="Spaulding J."/>
            <person name="Stalker J."/>
            <person name="Stange-Thomann N."/>
            <person name="Stavropoulos S."/>
            <person name="Stone C."/>
            <person name="Strader C."/>
            <person name="Tesfaye S."/>
            <person name="Thomson T."/>
            <person name="Thoulutsang Y."/>
            <person name="Thoulutsang D."/>
            <person name="Topham K."/>
            <person name="Topping I."/>
            <person name="Tsamla T."/>
            <person name="Vassiliev H."/>
            <person name="Vo A."/>
            <person name="Wangchuk T."/>
            <person name="Wangdi T."/>
            <person name="Weiand M."/>
            <person name="Wilkinson J."/>
            <person name="Wilson A."/>
            <person name="Yadav S."/>
            <person name="Young G."/>
            <person name="Yu Q."/>
            <person name="Zembek L."/>
            <person name="Zhong D."/>
            <person name="Zimmer A."/>
            <person name="Zwirko Z."/>
            <person name="Jaffe D.B."/>
            <person name="Alvarez P."/>
            <person name="Brockman W."/>
            <person name="Butler J."/>
            <person name="Chin C."/>
            <person name="Gnerre S."/>
            <person name="MacCallum I."/>
            <person name="Graves J.A."/>
            <person name="Ponting C.P."/>
            <person name="Breen M."/>
            <person name="Samollow P.B."/>
            <person name="Lander E.S."/>
            <person name="Lindblad-Toh K."/>
        </authorList>
    </citation>
    <scope>NUCLEOTIDE SEQUENCE [LARGE SCALE GENOMIC DNA]</scope>
</reference>
<evidence type="ECO:0000256" key="2">
    <source>
        <dbReference type="ARBA" id="ARBA00022801"/>
    </source>
</evidence>
<evidence type="ECO:0000259" key="5">
    <source>
        <dbReference type="Pfam" id="PF00135"/>
    </source>
</evidence>
<keyword evidence="4" id="KW-0732">Signal</keyword>
<dbReference type="Bgee" id="ENSMODG00000025750">
    <property type="expression patterns" value="Expressed in liver and 16 other cell types or tissues"/>
</dbReference>
<dbReference type="SUPFAM" id="SSF53474">
    <property type="entry name" value="alpha/beta-Hydrolases"/>
    <property type="match status" value="1"/>
</dbReference>
<dbReference type="CDD" id="cd00312">
    <property type="entry name" value="Esterase_lipase"/>
    <property type="match status" value="1"/>
</dbReference>
<keyword evidence="7" id="KW-1185">Reference proteome</keyword>
<dbReference type="InterPro" id="IPR050309">
    <property type="entry name" value="Type-B_Carboxylest/Lipase"/>
</dbReference>
<evidence type="ECO:0000256" key="4">
    <source>
        <dbReference type="RuleBase" id="RU361235"/>
    </source>
</evidence>
<organism evidence="6 7">
    <name type="scientific">Monodelphis domestica</name>
    <name type="common">Gray short-tailed opossum</name>
    <dbReference type="NCBI Taxonomy" id="13616"/>
    <lineage>
        <taxon>Eukaryota</taxon>
        <taxon>Metazoa</taxon>
        <taxon>Chordata</taxon>
        <taxon>Craniata</taxon>
        <taxon>Vertebrata</taxon>
        <taxon>Euteleostomi</taxon>
        <taxon>Mammalia</taxon>
        <taxon>Metatheria</taxon>
        <taxon>Didelphimorphia</taxon>
        <taxon>Didelphidae</taxon>
        <taxon>Monodelphis</taxon>
    </lineage>
</organism>
<dbReference type="InterPro" id="IPR002018">
    <property type="entry name" value="CarbesteraseB"/>
</dbReference>
<evidence type="ECO:0000313" key="6">
    <source>
        <dbReference type="Ensembl" id="ENSMODP00000046984.1"/>
    </source>
</evidence>
<dbReference type="PROSITE" id="PS00122">
    <property type="entry name" value="CARBOXYLESTERASE_B_1"/>
    <property type="match status" value="1"/>
</dbReference>
<dbReference type="Gene3D" id="3.40.50.1820">
    <property type="entry name" value="alpha/beta hydrolase"/>
    <property type="match status" value="1"/>
</dbReference>
<feature type="chain" id="PRO_5023972675" description="Carboxylic ester hydrolase" evidence="4">
    <location>
        <begin position="36"/>
        <end position="578"/>
    </location>
</feature>
<feature type="domain" description="Carboxylesterase type B" evidence="5">
    <location>
        <begin position="41"/>
        <end position="560"/>
    </location>
</feature>
<reference evidence="6" key="2">
    <citation type="submission" date="2025-08" db="UniProtKB">
        <authorList>
            <consortium name="Ensembl"/>
        </authorList>
    </citation>
    <scope>IDENTIFICATION</scope>
</reference>
<name>A0A5F8GHN9_MONDO</name>
<dbReference type="Pfam" id="PF00135">
    <property type="entry name" value="COesterase"/>
    <property type="match status" value="1"/>
</dbReference>
<dbReference type="Proteomes" id="UP000002280">
    <property type="component" value="Chromosome 1"/>
</dbReference>
<comment type="similarity">
    <text evidence="1 4">Belongs to the type-B carboxylesterase/lipase family.</text>
</comment>
<keyword evidence="2 4" id="KW-0378">Hydrolase</keyword>
<evidence type="ECO:0000313" key="7">
    <source>
        <dbReference type="Proteomes" id="UP000002280"/>
    </source>
</evidence>
<dbReference type="PANTHER" id="PTHR11559">
    <property type="entry name" value="CARBOXYLESTERASE"/>
    <property type="match status" value="1"/>
</dbReference>
<evidence type="ECO:0000256" key="1">
    <source>
        <dbReference type="ARBA" id="ARBA00005964"/>
    </source>
</evidence>
<gene>
    <name evidence="6" type="primary">LOC100020779</name>
</gene>
<dbReference type="InterPro" id="IPR029058">
    <property type="entry name" value="AB_hydrolase_fold"/>
</dbReference>